<evidence type="ECO:0000256" key="7">
    <source>
        <dbReference type="PROSITE-ProRule" id="PRU01240"/>
    </source>
</evidence>
<sequence length="735" mass="78534">MKLKLSLLFFSYLSLVALVNGADNERKTYIVYMGEMPEYRISAVDQHHNLLREAIKDEKIARESRIYSYEQSFNGFAARLLPHEADWLSQHESVVSVFLSKKLKLHTTRSWDFLGMNSKIPRMPQVESNTIVALLDTGVWIKSASFNDEGFGPPPSKWKGKCDKGVNFTGCNNKVIGARYFNLAGAADDDPLTPADLHGHGSHTASTAAGVAVPDTNLFGLANGIARGGVPSARIASYKVCWSKGCQDADLLAGFDAAIADGADIISVSIGGSTTTFLDDPIAIGAFHAMKRGILTLCAGGNDGPEFSTVENTAPWIMTVAASSIDRQFQSLVRLGDGTKIPGISVNTFTAAKQQYPLLNGFLARKESPKNSSACESGSLREDKVKGRIVYCQGSLGQDTIIKELGGIGIITSMDSFTDTAFPAVISASSVTVTDGQKIDRYINSTKGAATAVIDKSVTVSLTAPSIASFSSRGPQIITNNILKPDIAAPGIDILAAYSPAVTMSGEAGDNRLVNYNVISGTSMACPHVAAAAAYVKTFHPNWSIAAIKSALMTTAKPMKVQPEGAELSAGAGLIDPVSALNPGLIYEADMNSYITFLCKEGYNSSDIGLISGNKTKSCSSYPSAKGSDGLNYPTMQLRVNLSSTTISAVFYRTVTYVGQNKTMYKASVTAPKGLMVTIVPNTLSFSKQNEQQSFQVLLNGSFVGNKPWFISASLVWSDSKNNVKCPILVYKPLY</sequence>
<evidence type="ECO:0000313" key="13">
    <source>
        <dbReference type="Proteomes" id="UP001161247"/>
    </source>
</evidence>
<feature type="domain" description="Inhibitor I9" evidence="10">
    <location>
        <begin position="28"/>
        <end position="106"/>
    </location>
</feature>
<evidence type="ECO:0000259" key="11">
    <source>
        <dbReference type="Pfam" id="PF17766"/>
    </source>
</evidence>
<keyword evidence="4 7" id="KW-0378">Hydrolase</keyword>
<evidence type="ECO:0000256" key="8">
    <source>
        <dbReference type="SAM" id="SignalP"/>
    </source>
</evidence>
<feature type="domain" description="Peptidase S8/S53" evidence="9">
    <location>
        <begin position="128"/>
        <end position="573"/>
    </location>
</feature>
<dbReference type="GO" id="GO:0006508">
    <property type="term" value="P:proteolysis"/>
    <property type="evidence" value="ECO:0007669"/>
    <property type="project" value="UniProtKB-KW"/>
</dbReference>
<proteinExistence type="inferred from homology"/>
<dbReference type="InterPro" id="IPR015500">
    <property type="entry name" value="Peptidase_S8_subtilisin-rel"/>
</dbReference>
<dbReference type="PRINTS" id="PR00723">
    <property type="entry name" value="SUBTILISIN"/>
</dbReference>
<dbReference type="InterPro" id="IPR037045">
    <property type="entry name" value="S8pro/Inhibitor_I9_sf"/>
</dbReference>
<dbReference type="Gene3D" id="3.40.50.200">
    <property type="entry name" value="Peptidase S8/S53 domain"/>
    <property type="match status" value="1"/>
</dbReference>
<comment type="similarity">
    <text evidence="1 7">Belongs to the peptidase S8 family.</text>
</comment>
<keyword evidence="3 8" id="KW-0732">Signal</keyword>
<dbReference type="SUPFAM" id="SSF52743">
    <property type="entry name" value="Subtilisin-like"/>
    <property type="match status" value="1"/>
</dbReference>
<dbReference type="CDD" id="cd02120">
    <property type="entry name" value="PA_subtilisin_like"/>
    <property type="match status" value="1"/>
</dbReference>
<feature type="signal peptide" evidence="8">
    <location>
        <begin position="1"/>
        <end position="21"/>
    </location>
</feature>
<dbReference type="EMBL" id="OX459120">
    <property type="protein sequence ID" value="CAI9097782.1"/>
    <property type="molecule type" value="Genomic_DNA"/>
</dbReference>
<keyword evidence="5 7" id="KW-0720">Serine protease</keyword>
<dbReference type="CDD" id="cd04852">
    <property type="entry name" value="Peptidases_S8_3"/>
    <property type="match status" value="1"/>
</dbReference>
<evidence type="ECO:0000313" key="12">
    <source>
        <dbReference type="EMBL" id="CAI9097782.1"/>
    </source>
</evidence>
<keyword evidence="2 7" id="KW-0645">Protease</keyword>
<evidence type="ECO:0000256" key="2">
    <source>
        <dbReference type="ARBA" id="ARBA00022670"/>
    </source>
</evidence>
<feature type="active site" description="Charge relay system" evidence="6 7">
    <location>
        <position position="136"/>
    </location>
</feature>
<evidence type="ECO:0000259" key="10">
    <source>
        <dbReference type="Pfam" id="PF05922"/>
    </source>
</evidence>
<dbReference type="InterPro" id="IPR034197">
    <property type="entry name" value="Peptidases_S8_3"/>
</dbReference>
<dbReference type="Gene3D" id="3.30.70.80">
    <property type="entry name" value="Peptidase S8 propeptide/proteinase inhibitor I9"/>
    <property type="match status" value="1"/>
</dbReference>
<protein>
    <submittedName>
        <fullName evidence="12">OLC1v1034271C1</fullName>
    </submittedName>
</protein>
<evidence type="ECO:0000256" key="1">
    <source>
        <dbReference type="ARBA" id="ARBA00011073"/>
    </source>
</evidence>
<organism evidence="12 13">
    <name type="scientific">Oldenlandia corymbosa var. corymbosa</name>
    <dbReference type="NCBI Taxonomy" id="529605"/>
    <lineage>
        <taxon>Eukaryota</taxon>
        <taxon>Viridiplantae</taxon>
        <taxon>Streptophyta</taxon>
        <taxon>Embryophyta</taxon>
        <taxon>Tracheophyta</taxon>
        <taxon>Spermatophyta</taxon>
        <taxon>Magnoliopsida</taxon>
        <taxon>eudicotyledons</taxon>
        <taxon>Gunneridae</taxon>
        <taxon>Pentapetalae</taxon>
        <taxon>asterids</taxon>
        <taxon>lamiids</taxon>
        <taxon>Gentianales</taxon>
        <taxon>Rubiaceae</taxon>
        <taxon>Rubioideae</taxon>
        <taxon>Spermacoceae</taxon>
        <taxon>Hedyotis-Oldenlandia complex</taxon>
        <taxon>Oldenlandia</taxon>
    </lineage>
</organism>
<dbReference type="PROSITE" id="PS51892">
    <property type="entry name" value="SUBTILASE"/>
    <property type="match status" value="1"/>
</dbReference>
<dbReference type="AlphaFoldDB" id="A0AAV1CTD0"/>
<dbReference type="InterPro" id="IPR045051">
    <property type="entry name" value="SBT"/>
</dbReference>
<feature type="domain" description="Subtilisin-like protease fibronectin type-III" evidence="11">
    <location>
        <begin position="631"/>
        <end position="730"/>
    </location>
</feature>
<dbReference type="Pfam" id="PF05922">
    <property type="entry name" value="Inhibitor_I9"/>
    <property type="match status" value="1"/>
</dbReference>
<reference evidence="12" key="1">
    <citation type="submission" date="2023-03" db="EMBL/GenBank/DDBJ databases">
        <authorList>
            <person name="Julca I."/>
        </authorList>
    </citation>
    <scope>NUCLEOTIDE SEQUENCE</scope>
</reference>
<evidence type="ECO:0000256" key="6">
    <source>
        <dbReference type="PIRSR" id="PIRSR615500-1"/>
    </source>
</evidence>
<feature type="active site" description="Charge relay system" evidence="6 7">
    <location>
        <position position="200"/>
    </location>
</feature>
<dbReference type="Gene3D" id="2.60.40.2310">
    <property type="match status" value="1"/>
</dbReference>
<dbReference type="GO" id="GO:0004252">
    <property type="term" value="F:serine-type endopeptidase activity"/>
    <property type="evidence" value="ECO:0007669"/>
    <property type="project" value="UniProtKB-UniRule"/>
</dbReference>
<dbReference type="InterPro" id="IPR023828">
    <property type="entry name" value="Peptidase_S8_Ser-AS"/>
</dbReference>
<dbReference type="Proteomes" id="UP001161247">
    <property type="component" value="Chromosome 3"/>
</dbReference>
<dbReference type="PROSITE" id="PS00138">
    <property type="entry name" value="SUBTILASE_SER"/>
    <property type="match status" value="1"/>
</dbReference>
<accession>A0AAV1CTD0</accession>
<feature type="active site" description="Charge relay system" evidence="6 7">
    <location>
        <position position="523"/>
    </location>
</feature>
<evidence type="ECO:0000256" key="5">
    <source>
        <dbReference type="ARBA" id="ARBA00022825"/>
    </source>
</evidence>
<dbReference type="InterPro" id="IPR010259">
    <property type="entry name" value="S8pro/Inhibitor_I9"/>
</dbReference>
<evidence type="ECO:0000256" key="3">
    <source>
        <dbReference type="ARBA" id="ARBA00022729"/>
    </source>
</evidence>
<dbReference type="InterPro" id="IPR000209">
    <property type="entry name" value="Peptidase_S8/S53_dom"/>
</dbReference>
<dbReference type="InterPro" id="IPR036852">
    <property type="entry name" value="Peptidase_S8/S53_dom_sf"/>
</dbReference>
<dbReference type="Gene3D" id="3.50.30.30">
    <property type="match status" value="1"/>
</dbReference>
<dbReference type="InterPro" id="IPR041469">
    <property type="entry name" value="Subtilisin-like_FN3"/>
</dbReference>
<feature type="chain" id="PRO_5043785153" evidence="8">
    <location>
        <begin position="22"/>
        <end position="735"/>
    </location>
</feature>
<dbReference type="Pfam" id="PF17766">
    <property type="entry name" value="fn3_6"/>
    <property type="match status" value="1"/>
</dbReference>
<evidence type="ECO:0000256" key="4">
    <source>
        <dbReference type="ARBA" id="ARBA00022801"/>
    </source>
</evidence>
<name>A0AAV1CTD0_OLDCO</name>
<dbReference type="PANTHER" id="PTHR10795">
    <property type="entry name" value="PROPROTEIN CONVERTASE SUBTILISIN/KEXIN"/>
    <property type="match status" value="1"/>
</dbReference>
<gene>
    <name evidence="12" type="ORF">OLC1_LOCUS8174</name>
</gene>
<dbReference type="Pfam" id="PF00082">
    <property type="entry name" value="Peptidase_S8"/>
    <property type="match status" value="1"/>
</dbReference>
<keyword evidence="13" id="KW-1185">Reference proteome</keyword>
<evidence type="ECO:0000259" key="9">
    <source>
        <dbReference type="Pfam" id="PF00082"/>
    </source>
</evidence>